<feature type="region of interest" description="Disordered" evidence="1">
    <location>
        <begin position="1"/>
        <end position="23"/>
    </location>
</feature>
<dbReference type="AlphaFoldDB" id="A0A7S0YXP0"/>
<dbReference type="InterPro" id="IPR009038">
    <property type="entry name" value="GOLD_dom"/>
</dbReference>
<sequence length="487" mass="53159">MEEVKLVPSEGVGSGGAGHQTHSNMFRLPPPIPGIVGGGYPSEWHDAATRIQTSFRGHSARRKMKMEDVTLVEAPAASEEGLQRVRKRDMIMKVAANPMKYVKDVASKVAQNETVKSQVDRLHQATTNLSQATTDFVGQAKDRIGAVLKKEPAEGGATDGADSVKDDRRGKYAGWILETVKTKGAAVFYLARRATGSSEEAPFDVARKQPRVEVIEIAARTDLKTTFNVQAGDTLKWTMAIKSYDVSFKVMMRKMMDVGGSDDEELVPSMKVDSTSVGEGTYTVQESGTVVLIWDNGYSLLRSKTVAYRAWVERAGAAQTAAPAVQNTAPAPPLAQDVIAANKHMEEERDQAMKLRQKQEEADRAKLDKIAAEKRMAEEERMAAEVAEKERVQKEEKDAAAAAQAEEDRLVAAKKMEEDKIAAEKKAEEDKAAAEKKEKARAEAERIKKKAAEQQAQREEAEKKAKEEAAAAAAQGTASENIEVGDD</sequence>
<gene>
    <name evidence="3" type="ORF">HTEP1355_LOCUS7412</name>
</gene>
<feature type="region of interest" description="Disordered" evidence="1">
    <location>
        <begin position="381"/>
        <end position="406"/>
    </location>
</feature>
<feature type="domain" description="GOLD" evidence="2">
    <location>
        <begin position="208"/>
        <end position="312"/>
    </location>
</feature>
<organism evidence="3">
    <name type="scientific">Hemiselmis tepida</name>
    <dbReference type="NCBI Taxonomy" id="464990"/>
    <lineage>
        <taxon>Eukaryota</taxon>
        <taxon>Cryptophyceae</taxon>
        <taxon>Cryptomonadales</taxon>
        <taxon>Hemiselmidaceae</taxon>
        <taxon>Hemiselmis</taxon>
    </lineage>
</organism>
<dbReference type="SUPFAM" id="SSF101576">
    <property type="entry name" value="Supernatant protein factor (SPF), C-terminal domain"/>
    <property type="match status" value="1"/>
</dbReference>
<proteinExistence type="predicted"/>
<accession>A0A7S0YXP0</accession>
<evidence type="ECO:0000256" key="1">
    <source>
        <dbReference type="SAM" id="MobiDB-lite"/>
    </source>
</evidence>
<dbReference type="PROSITE" id="PS50096">
    <property type="entry name" value="IQ"/>
    <property type="match status" value="1"/>
</dbReference>
<dbReference type="EMBL" id="HBFN01012894">
    <property type="protein sequence ID" value="CAD8793243.1"/>
    <property type="molecule type" value="Transcribed_RNA"/>
</dbReference>
<dbReference type="InterPro" id="IPR036598">
    <property type="entry name" value="GOLD_dom_sf"/>
</dbReference>
<name>A0A7S0YXP0_9CRYP</name>
<protein>
    <recommendedName>
        <fullName evidence="2">GOLD domain-containing protein</fullName>
    </recommendedName>
</protein>
<feature type="compositionally biased region" description="Basic and acidic residues" evidence="1">
    <location>
        <begin position="381"/>
        <end position="399"/>
    </location>
</feature>
<evidence type="ECO:0000259" key="2">
    <source>
        <dbReference type="PROSITE" id="PS50866"/>
    </source>
</evidence>
<reference evidence="3" key="1">
    <citation type="submission" date="2021-01" db="EMBL/GenBank/DDBJ databases">
        <authorList>
            <person name="Corre E."/>
            <person name="Pelletier E."/>
            <person name="Niang G."/>
            <person name="Scheremetjew M."/>
            <person name="Finn R."/>
            <person name="Kale V."/>
            <person name="Holt S."/>
            <person name="Cochrane G."/>
            <person name="Meng A."/>
            <person name="Brown T."/>
            <person name="Cohen L."/>
        </authorList>
    </citation>
    <scope>NUCLEOTIDE SEQUENCE</scope>
    <source>
        <strain evidence="3">CCMP443</strain>
    </source>
</reference>
<feature type="region of interest" description="Disordered" evidence="1">
    <location>
        <begin position="421"/>
        <end position="487"/>
    </location>
</feature>
<feature type="compositionally biased region" description="Basic and acidic residues" evidence="1">
    <location>
        <begin position="421"/>
        <end position="469"/>
    </location>
</feature>
<dbReference type="Gene3D" id="2.60.120.680">
    <property type="entry name" value="GOLD domain"/>
    <property type="match status" value="1"/>
</dbReference>
<evidence type="ECO:0000313" key="3">
    <source>
        <dbReference type="EMBL" id="CAD8793243.1"/>
    </source>
</evidence>
<dbReference type="PROSITE" id="PS50866">
    <property type="entry name" value="GOLD"/>
    <property type="match status" value="1"/>
</dbReference>